<name>A0ABM8AT39_9BACT</name>
<keyword evidence="5 8" id="KW-0812">Transmembrane</keyword>
<evidence type="ECO:0000256" key="1">
    <source>
        <dbReference type="ARBA" id="ARBA00004651"/>
    </source>
</evidence>
<dbReference type="RefSeq" id="WP_264981570.1">
    <property type="nucleotide sequence ID" value="NZ_AP026708.1"/>
</dbReference>
<sequence>MSPVILAIIPIFGLILLGFVLRRLEFPGRDFWPVSERLTYYVLFPALLVSGMSGRSFDGSALGLALTLAAAICLVGAFLMLAKNMFRMDGPVFTSVFQGAIRPNTYVGLSASAALLGPDWMTLSAVALLTLVPLVNVLCVLVLSKHGKHGGGLSRVGLELVKNPLILACAVGMLLNVTGTALPGLLNDLLVILGKAALPMGLLAVGAGLRMEGLGERAMPVGLASLAHLVALPLAAYGCAQLFGVSGYARDAALIYTAIPVSVSAFILARQMGGDHRVMALIITVETALSAVTMPVVLGVLGS</sequence>
<gene>
    <name evidence="9" type="ORF">JCM14722_22160</name>
</gene>
<keyword evidence="7 8" id="KW-0472">Membrane</keyword>
<evidence type="ECO:0000256" key="4">
    <source>
        <dbReference type="ARBA" id="ARBA00022475"/>
    </source>
</evidence>
<proteinExistence type="inferred from homology"/>
<keyword evidence="10" id="KW-1185">Reference proteome</keyword>
<evidence type="ECO:0000256" key="5">
    <source>
        <dbReference type="ARBA" id="ARBA00022692"/>
    </source>
</evidence>
<evidence type="ECO:0000256" key="7">
    <source>
        <dbReference type="ARBA" id="ARBA00023136"/>
    </source>
</evidence>
<evidence type="ECO:0000313" key="9">
    <source>
        <dbReference type="EMBL" id="BDQ34674.1"/>
    </source>
</evidence>
<keyword evidence="6 8" id="KW-1133">Transmembrane helix</keyword>
<keyword evidence="3" id="KW-0813">Transport</keyword>
<comment type="subcellular location">
    <subcellularLocation>
        <location evidence="1">Cell membrane</location>
        <topology evidence="1">Multi-pass membrane protein</topology>
    </subcellularLocation>
</comment>
<comment type="similarity">
    <text evidence="2">Belongs to the auxin efflux carrier (TC 2.A.69) family.</text>
</comment>
<feature type="transmembrane region" description="Helical" evidence="8">
    <location>
        <begin position="120"/>
        <end position="143"/>
    </location>
</feature>
<accession>A0ABM8AT39</accession>
<evidence type="ECO:0000256" key="6">
    <source>
        <dbReference type="ARBA" id="ARBA00022989"/>
    </source>
</evidence>
<organism evidence="9 10">
    <name type="scientific">Pseudodesulfovibrio portus</name>
    <dbReference type="NCBI Taxonomy" id="231439"/>
    <lineage>
        <taxon>Bacteria</taxon>
        <taxon>Pseudomonadati</taxon>
        <taxon>Thermodesulfobacteriota</taxon>
        <taxon>Desulfovibrionia</taxon>
        <taxon>Desulfovibrionales</taxon>
        <taxon>Desulfovibrionaceae</taxon>
    </lineage>
</organism>
<dbReference type="Gene3D" id="1.20.1530.20">
    <property type="match status" value="1"/>
</dbReference>
<evidence type="ECO:0000256" key="3">
    <source>
        <dbReference type="ARBA" id="ARBA00022448"/>
    </source>
</evidence>
<feature type="transmembrane region" description="Helical" evidence="8">
    <location>
        <begin position="164"/>
        <end position="183"/>
    </location>
</feature>
<dbReference type="Pfam" id="PF03547">
    <property type="entry name" value="Mem_trans"/>
    <property type="match status" value="1"/>
</dbReference>
<dbReference type="InterPro" id="IPR038770">
    <property type="entry name" value="Na+/solute_symporter_sf"/>
</dbReference>
<evidence type="ECO:0000256" key="2">
    <source>
        <dbReference type="ARBA" id="ARBA00010145"/>
    </source>
</evidence>
<dbReference type="InterPro" id="IPR004776">
    <property type="entry name" value="Mem_transp_PIN-like"/>
</dbReference>
<evidence type="ECO:0000256" key="8">
    <source>
        <dbReference type="SAM" id="Phobius"/>
    </source>
</evidence>
<reference evidence="9" key="1">
    <citation type="submission" date="2022-08" db="EMBL/GenBank/DDBJ databases">
        <title>Genome Sequence of the sulphate-reducing bacterium, Pseudodesulfovibrio portus JCM14722.</title>
        <authorList>
            <person name="Kondo R."/>
            <person name="Kataoka T."/>
        </authorList>
    </citation>
    <scope>NUCLEOTIDE SEQUENCE</scope>
    <source>
        <strain evidence="9">JCM 14722</strain>
    </source>
</reference>
<protein>
    <submittedName>
        <fullName evidence="9">Transporter</fullName>
    </submittedName>
</protein>
<feature type="transmembrane region" description="Helical" evidence="8">
    <location>
        <begin position="61"/>
        <end position="82"/>
    </location>
</feature>
<evidence type="ECO:0000313" key="10">
    <source>
        <dbReference type="Proteomes" id="UP001061361"/>
    </source>
</evidence>
<feature type="transmembrane region" description="Helical" evidence="8">
    <location>
        <begin position="252"/>
        <end position="269"/>
    </location>
</feature>
<keyword evidence="4" id="KW-1003">Cell membrane</keyword>
<dbReference type="PANTHER" id="PTHR36838">
    <property type="entry name" value="AUXIN EFFLUX CARRIER FAMILY PROTEIN"/>
    <property type="match status" value="1"/>
</dbReference>
<dbReference type="EMBL" id="AP026708">
    <property type="protein sequence ID" value="BDQ34674.1"/>
    <property type="molecule type" value="Genomic_DNA"/>
</dbReference>
<feature type="transmembrane region" description="Helical" evidence="8">
    <location>
        <begin position="221"/>
        <end position="246"/>
    </location>
</feature>
<dbReference type="PANTHER" id="PTHR36838:SF4">
    <property type="entry name" value="AUXIN EFFLUX CARRIER FAMILY PROTEIN"/>
    <property type="match status" value="1"/>
</dbReference>
<feature type="transmembrane region" description="Helical" evidence="8">
    <location>
        <begin position="281"/>
        <end position="301"/>
    </location>
</feature>
<dbReference type="Proteomes" id="UP001061361">
    <property type="component" value="Chromosome"/>
</dbReference>